<comment type="caution">
    <text evidence="1">The sequence shown here is derived from an EMBL/GenBank/DDBJ whole genome shotgun (WGS) entry which is preliminary data.</text>
</comment>
<proteinExistence type="predicted"/>
<organism evidence="1 2">
    <name type="scientific">Stakelama marina</name>
    <dbReference type="NCBI Taxonomy" id="2826939"/>
    <lineage>
        <taxon>Bacteria</taxon>
        <taxon>Pseudomonadati</taxon>
        <taxon>Pseudomonadota</taxon>
        <taxon>Alphaproteobacteria</taxon>
        <taxon>Sphingomonadales</taxon>
        <taxon>Sphingomonadaceae</taxon>
        <taxon>Stakelama</taxon>
    </lineage>
</organism>
<reference evidence="1" key="1">
    <citation type="submission" date="2021-04" db="EMBL/GenBank/DDBJ databases">
        <title>Ouciella asimina sp. nov., isolated from the surface seawater in the hydrothermal field of Okinawa Trough.</title>
        <authorList>
            <person name="Shuang W."/>
        </authorList>
    </citation>
    <scope>NUCLEOTIDE SEQUENCE</scope>
    <source>
        <strain evidence="1">LXI357</strain>
    </source>
</reference>
<dbReference type="Proteomes" id="UP000676996">
    <property type="component" value="Unassembled WGS sequence"/>
</dbReference>
<accession>A0A8T4IKT6</accession>
<dbReference type="InterPro" id="IPR006311">
    <property type="entry name" value="TAT_signal"/>
</dbReference>
<dbReference type="NCBIfam" id="TIGR01409">
    <property type="entry name" value="TAT_signal_seq"/>
    <property type="match status" value="1"/>
</dbReference>
<dbReference type="RefSeq" id="WP_284054021.1">
    <property type="nucleotide sequence ID" value="NZ_JAGRQC010000002.1"/>
</dbReference>
<evidence type="ECO:0000313" key="2">
    <source>
        <dbReference type="Proteomes" id="UP000676996"/>
    </source>
</evidence>
<evidence type="ECO:0000313" key="1">
    <source>
        <dbReference type="EMBL" id="MBR0552786.1"/>
    </source>
</evidence>
<dbReference type="PROSITE" id="PS51318">
    <property type="entry name" value="TAT"/>
    <property type="match status" value="1"/>
</dbReference>
<dbReference type="AlphaFoldDB" id="A0A8T4IKT6"/>
<dbReference type="InterPro" id="IPR019546">
    <property type="entry name" value="TAT_signal_bac_arc"/>
</dbReference>
<name>A0A8T4IKT6_9SPHN</name>
<feature type="non-terminal residue" evidence="1">
    <location>
        <position position="94"/>
    </location>
</feature>
<gene>
    <name evidence="1" type="ORF">J7S20_09745</name>
</gene>
<keyword evidence="2" id="KW-1185">Reference proteome</keyword>
<dbReference type="EMBL" id="JAGRQC010000002">
    <property type="protein sequence ID" value="MBR0552786.1"/>
    <property type="molecule type" value="Genomic_DNA"/>
</dbReference>
<sequence>MSNETFEKPLGRRNFLRASALAGSTLLVRPAWARGSDLSQPLIRQGFDEVSGETIELRVGRGPRCVEGRAGRGIAVNGSVPGPLIRLREGDPVT</sequence>
<protein>
    <submittedName>
        <fullName evidence="1">Twin-arginine translocation signal domain-containing protein</fullName>
    </submittedName>
</protein>